<organism evidence="1 2">
    <name type="scientific">Gibberella moniliformis (strain M3125 / FGSC 7600)</name>
    <name type="common">Maize ear and stalk rot fungus</name>
    <name type="synonym">Fusarium verticillioides</name>
    <dbReference type="NCBI Taxonomy" id="334819"/>
    <lineage>
        <taxon>Eukaryota</taxon>
        <taxon>Fungi</taxon>
        <taxon>Dikarya</taxon>
        <taxon>Ascomycota</taxon>
        <taxon>Pezizomycotina</taxon>
        <taxon>Sordariomycetes</taxon>
        <taxon>Hypocreomycetidae</taxon>
        <taxon>Hypocreales</taxon>
        <taxon>Nectriaceae</taxon>
        <taxon>Fusarium</taxon>
        <taxon>Fusarium fujikuroi species complex</taxon>
    </lineage>
</organism>
<proteinExistence type="predicted"/>
<dbReference type="GeneID" id="30073095"/>
<reference evidence="1 2" key="1">
    <citation type="journal article" date="2010" name="Nature">
        <title>Comparative genomics reveals mobile pathogenicity chromosomes in Fusarium.</title>
        <authorList>
            <person name="Ma L.J."/>
            <person name="van der Does H.C."/>
            <person name="Borkovich K.A."/>
            <person name="Coleman J.J."/>
            <person name="Daboussi M.J."/>
            <person name="Di Pietro A."/>
            <person name="Dufresne M."/>
            <person name="Freitag M."/>
            <person name="Grabherr M."/>
            <person name="Henrissat B."/>
            <person name="Houterman P.M."/>
            <person name="Kang S."/>
            <person name="Shim W.B."/>
            <person name="Woloshuk C."/>
            <person name="Xie X."/>
            <person name="Xu J.R."/>
            <person name="Antoniw J."/>
            <person name="Baker S.E."/>
            <person name="Bluhm B.H."/>
            <person name="Breakspear A."/>
            <person name="Brown D.W."/>
            <person name="Butchko R.A."/>
            <person name="Chapman S."/>
            <person name="Coulson R."/>
            <person name="Coutinho P.M."/>
            <person name="Danchin E.G."/>
            <person name="Diener A."/>
            <person name="Gale L.R."/>
            <person name="Gardiner D.M."/>
            <person name="Goff S."/>
            <person name="Hammond-Kosack K.E."/>
            <person name="Hilburn K."/>
            <person name="Hua-Van A."/>
            <person name="Jonkers W."/>
            <person name="Kazan K."/>
            <person name="Kodira C.D."/>
            <person name="Koehrsen M."/>
            <person name="Kumar L."/>
            <person name="Lee Y.H."/>
            <person name="Li L."/>
            <person name="Manners J.M."/>
            <person name="Miranda-Saavedra D."/>
            <person name="Mukherjee M."/>
            <person name="Park G."/>
            <person name="Park J."/>
            <person name="Park S.Y."/>
            <person name="Proctor R.H."/>
            <person name="Regev A."/>
            <person name="Ruiz-Roldan M.C."/>
            <person name="Sain D."/>
            <person name="Sakthikumar S."/>
            <person name="Sykes S."/>
            <person name="Schwartz D.C."/>
            <person name="Turgeon B.G."/>
            <person name="Wapinski I."/>
            <person name="Yoder O."/>
            <person name="Young S."/>
            <person name="Zeng Q."/>
            <person name="Zhou S."/>
            <person name="Galagan J."/>
            <person name="Cuomo C.A."/>
            <person name="Kistler H.C."/>
            <person name="Rep M."/>
        </authorList>
    </citation>
    <scope>NUCLEOTIDE SEQUENCE [LARGE SCALE GENOMIC DNA]</scope>
    <source>
        <strain evidence="2">M3125 / FGSC 7600</strain>
    </source>
</reference>
<protein>
    <submittedName>
        <fullName evidence="1">Uncharacterized protein</fullName>
    </submittedName>
</protein>
<name>W7MK48_GIBM7</name>
<keyword evidence="2" id="KW-1185">Reference proteome</keyword>
<dbReference type="VEuPathDB" id="FungiDB:FVEG_16219"/>
<gene>
    <name evidence="1" type="ORF">FVEG_16219</name>
</gene>
<dbReference type="KEGG" id="fvr:FVEG_16219"/>
<dbReference type="RefSeq" id="XP_018754146.1">
    <property type="nucleotide sequence ID" value="XM_018905451.1"/>
</dbReference>
<dbReference type="EMBL" id="DS022251">
    <property type="protein sequence ID" value="EWG47955.1"/>
    <property type="molecule type" value="Genomic_DNA"/>
</dbReference>
<evidence type="ECO:0000313" key="2">
    <source>
        <dbReference type="Proteomes" id="UP000009096"/>
    </source>
</evidence>
<dbReference type="Proteomes" id="UP000009096">
    <property type="component" value="Chromosome 3"/>
</dbReference>
<dbReference type="AlphaFoldDB" id="W7MK48"/>
<evidence type="ECO:0000313" key="1">
    <source>
        <dbReference type="EMBL" id="EWG47955.1"/>
    </source>
</evidence>
<accession>W7MK48</accession>
<sequence length="33" mass="3462">MTIGSLTQLLKGQGRSGTLQDGMNTTVGIITIR</sequence>